<name>A0ACC0X208_9ROSI</name>
<sequence>MFDDLCIISFRAFHSLSYLPKKAGTPRKSEIMFVAPTGEEIINRKQLEQYLKSHPGNPAISEFDWGTGETPRRSARISEKAKATPTPEKERPKKRGRKSVSGSKKDNKETEATPEKTEGEKDVEMQHAEITEKENAEGQVEKDDKTQEADQTVNKDVNLEKTGAENKKHAEETKENEEKGVPDAKENESATELQEPEAKETATEVTPNEKEKVEDSVEKVPQSEKENGAGDDNKADNSDSMTTATNGGEEKEQANGSVPASHVEIKEKQDMPQNEEKSTVQVDEIGKEMDAEVIENGKVDQMGRTDAPQQPAPVSC</sequence>
<proteinExistence type="predicted"/>
<comment type="caution">
    <text evidence="1">The sequence shown here is derived from an EMBL/GenBank/DDBJ whole genome shotgun (WGS) entry which is preliminary data.</text>
</comment>
<keyword evidence="2" id="KW-1185">Reference proteome</keyword>
<evidence type="ECO:0000313" key="2">
    <source>
        <dbReference type="Proteomes" id="UP001163603"/>
    </source>
</evidence>
<dbReference type="Proteomes" id="UP001163603">
    <property type="component" value="Chromosome 15"/>
</dbReference>
<reference evidence="2" key="1">
    <citation type="journal article" date="2023" name="G3 (Bethesda)">
        <title>Genome assembly and association tests identify interacting loci associated with vigor, precocity, and sex in interspecific pistachio rootstocks.</title>
        <authorList>
            <person name="Palmer W."/>
            <person name="Jacygrad E."/>
            <person name="Sagayaradj S."/>
            <person name="Cavanaugh K."/>
            <person name="Han R."/>
            <person name="Bertier L."/>
            <person name="Beede B."/>
            <person name="Kafkas S."/>
            <person name="Golino D."/>
            <person name="Preece J."/>
            <person name="Michelmore R."/>
        </authorList>
    </citation>
    <scope>NUCLEOTIDE SEQUENCE [LARGE SCALE GENOMIC DNA]</scope>
</reference>
<gene>
    <name evidence="1" type="ORF">Pint_30123</name>
</gene>
<organism evidence="1 2">
    <name type="scientific">Pistacia integerrima</name>
    <dbReference type="NCBI Taxonomy" id="434235"/>
    <lineage>
        <taxon>Eukaryota</taxon>
        <taxon>Viridiplantae</taxon>
        <taxon>Streptophyta</taxon>
        <taxon>Embryophyta</taxon>
        <taxon>Tracheophyta</taxon>
        <taxon>Spermatophyta</taxon>
        <taxon>Magnoliopsida</taxon>
        <taxon>eudicotyledons</taxon>
        <taxon>Gunneridae</taxon>
        <taxon>Pentapetalae</taxon>
        <taxon>rosids</taxon>
        <taxon>malvids</taxon>
        <taxon>Sapindales</taxon>
        <taxon>Anacardiaceae</taxon>
        <taxon>Pistacia</taxon>
    </lineage>
</organism>
<dbReference type="EMBL" id="CM047750">
    <property type="protein sequence ID" value="KAJ0008508.1"/>
    <property type="molecule type" value="Genomic_DNA"/>
</dbReference>
<accession>A0ACC0X208</accession>
<protein>
    <submittedName>
        <fullName evidence="1">Uncharacterized protein</fullName>
    </submittedName>
</protein>
<evidence type="ECO:0000313" key="1">
    <source>
        <dbReference type="EMBL" id="KAJ0008508.1"/>
    </source>
</evidence>